<dbReference type="CDD" id="cd00130">
    <property type="entry name" value="PAS"/>
    <property type="match status" value="1"/>
</dbReference>
<keyword evidence="4" id="KW-1185">Reference proteome</keyword>
<dbReference type="GO" id="GO:0006355">
    <property type="term" value="P:regulation of DNA-templated transcription"/>
    <property type="evidence" value="ECO:0007669"/>
    <property type="project" value="InterPro"/>
</dbReference>
<reference evidence="3" key="1">
    <citation type="submission" date="2022-10" db="EMBL/GenBank/DDBJ databases">
        <title>Novel sulphate-reducing endosymbionts in the free-living metamonad Anaeramoeba.</title>
        <authorList>
            <person name="Jerlstrom-Hultqvist J."/>
            <person name="Cepicka I."/>
            <person name="Gallot-Lavallee L."/>
            <person name="Salas-Leiva D."/>
            <person name="Curtis B.A."/>
            <person name="Zahonova K."/>
            <person name="Pipaliya S."/>
            <person name="Dacks J."/>
            <person name="Roger A.J."/>
        </authorList>
    </citation>
    <scope>NUCLEOTIDE SEQUENCE</scope>
    <source>
        <strain evidence="3">BMAN</strain>
    </source>
</reference>
<name>A0A9Q0RC42_ANAIG</name>
<accession>A0A9Q0RC42</accession>
<dbReference type="Pfam" id="PF00989">
    <property type="entry name" value="PAS"/>
    <property type="match status" value="1"/>
</dbReference>
<feature type="compositionally biased region" description="Low complexity" evidence="1">
    <location>
        <begin position="250"/>
        <end position="273"/>
    </location>
</feature>
<dbReference type="Gene3D" id="3.30.450.20">
    <property type="entry name" value="PAS domain"/>
    <property type="match status" value="1"/>
</dbReference>
<evidence type="ECO:0000313" key="4">
    <source>
        <dbReference type="Proteomes" id="UP001149090"/>
    </source>
</evidence>
<evidence type="ECO:0000313" key="3">
    <source>
        <dbReference type="EMBL" id="KAJ5074757.1"/>
    </source>
</evidence>
<organism evidence="3 4">
    <name type="scientific">Anaeramoeba ignava</name>
    <name type="common">Anaerobic marine amoeba</name>
    <dbReference type="NCBI Taxonomy" id="1746090"/>
    <lineage>
        <taxon>Eukaryota</taxon>
        <taxon>Metamonada</taxon>
        <taxon>Anaeramoebidae</taxon>
        <taxon>Anaeramoeba</taxon>
    </lineage>
</organism>
<evidence type="ECO:0000259" key="2">
    <source>
        <dbReference type="PROSITE" id="PS50112"/>
    </source>
</evidence>
<dbReference type="OrthoDB" id="10663995at2759"/>
<evidence type="ECO:0000256" key="1">
    <source>
        <dbReference type="SAM" id="MobiDB-lite"/>
    </source>
</evidence>
<protein>
    <recommendedName>
        <fullName evidence="2">PAS domain-containing protein</fullName>
    </recommendedName>
</protein>
<feature type="region of interest" description="Disordered" evidence="1">
    <location>
        <begin position="247"/>
        <end position="273"/>
    </location>
</feature>
<dbReference type="SUPFAM" id="SSF55785">
    <property type="entry name" value="PYP-like sensor domain (PAS domain)"/>
    <property type="match status" value="1"/>
</dbReference>
<dbReference type="EMBL" id="JAPDFW010000069">
    <property type="protein sequence ID" value="KAJ5074757.1"/>
    <property type="molecule type" value="Genomic_DNA"/>
</dbReference>
<sequence>MGNVFTDVQVSRKITKKNLKRYYKMVDSSIEAIILVNQKGECVYVNQPYCQMMGAKSKDSIIHTNAGDFSPPTQKHLNMESLPAAILMVKTTLESKTGTHDFDWYHIDCNKNEFLSHVWTSSIDLMGEFVVQAIVRKLSLINDPYSTKRPPPKLHNQKIDFSSEESLSSKHSSDNLLHIVNIEQLELEHQHCNTIEQAKDLVRDFDNLNLEQKIIPLLNQAQDIFKNYIKIQNEQILFMMKNDPSKFSFSSNQSNQSNNNQSNNNNNNNQSNQKKLENINFKPLFQDHQKETSQKLQKEMNRIMRNEQQFARDSSNMI</sequence>
<gene>
    <name evidence="3" type="ORF">M0811_08112</name>
</gene>
<dbReference type="SMART" id="SM00091">
    <property type="entry name" value="PAS"/>
    <property type="match status" value="1"/>
</dbReference>
<comment type="caution">
    <text evidence="3">The sequence shown here is derived from an EMBL/GenBank/DDBJ whole genome shotgun (WGS) entry which is preliminary data.</text>
</comment>
<proteinExistence type="predicted"/>
<dbReference type="InterPro" id="IPR035965">
    <property type="entry name" value="PAS-like_dom_sf"/>
</dbReference>
<dbReference type="Proteomes" id="UP001149090">
    <property type="component" value="Unassembled WGS sequence"/>
</dbReference>
<dbReference type="InterPro" id="IPR013767">
    <property type="entry name" value="PAS_fold"/>
</dbReference>
<feature type="domain" description="PAS" evidence="2">
    <location>
        <begin position="18"/>
        <end position="61"/>
    </location>
</feature>
<dbReference type="PROSITE" id="PS50112">
    <property type="entry name" value="PAS"/>
    <property type="match status" value="1"/>
</dbReference>
<dbReference type="AlphaFoldDB" id="A0A9Q0RC42"/>
<dbReference type="NCBIfam" id="TIGR00229">
    <property type="entry name" value="sensory_box"/>
    <property type="match status" value="1"/>
</dbReference>
<dbReference type="InterPro" id="IPR000014">
    <property type="entry name" value="PAS"/>
</dbReference>